<dbReference type="InterPro" id="IPR056697">
    <property type="entry name" value="DUF7795"/>
</dbReference>
<dbReference type="InParanoid" id="A0A2K2DHQ8"/>
<reference evidence="3 4" key="1">
    <citation type="journal article" date="2010" name="Nature">
        <title>Genome sequencing and analysis of the model grass Brachypodium distachyon.</title>
        <authorList>
            <consortium name="International Brachypodium Initiative"/>
        </authorList>
    </citation>
    <scope>NUCLEOTIDE SEQUENCE [LARGE SCALE GENOMIC DNA]</scope>
    <source>
        <strain evidence="3 4">Bd21</strain>
    </source>
</reference>
<protein>
    <recommendedName>
        <fullName evidence="2">DUF7795 domain-containing protein</fullName>
    </recommendedName>
</protein>
<sequence length="203" mass="23085">MLAAPAAPTRRSIFLEFMAKVARFEELADGGRRFLVSFQQELEYFRRPQVPSGSDVMSEIIRSNCTDRMKSYLEAGCSSQCRSISNLNHLHSCEGELEDHVNKVNALLKELQCLVEDAYDAALTANTMSSGSFIMELDSDSSLVTMMILVHNMLKLDYAMQEKIVRTLSLKSSSPELEGYCLMWELRPYVDDDLMNLAWKMCR</sequence>
<evidence type="ECO:0000313" key="4">
    <source>
        <dbReference type="EnsemblPlants" id="PNT73822"/>
    </source>
</evidence>
<evidence type="ECO:0000313" key="5">
    <source>
        <dbReference type="Proteomes" id="UP000008810"/>
    </source>
</evidence>
<dbReference type="EnsemblPlants" id="PNT73822">
    <property type="protein sequence ID" value="PNT73822"/>
    <property type="gene ID" value="BRADI_1g02130v3"/>
</dbReference>
<reference evidence="3" key="2">
    <citation type="submission" date="2017-06" db="EMBL/GenBank/DDBJ databases">
        <title>WGS assembly of Brachypodium distachyon.</title>
        <authorList>
            <consortium name="The International Brachypodium Initiative"/>
            <person name="Lucas S."/>
            <person name="Harmon-Smith M."/>
            <person name="Lail K."/>
            <person name="Tice H."/>
            <person name="Grimwood J."/>
            <person name="Bruce D."/>
            <person name="Barry K."/>
            <person name="Shu S."/>
            <person name="Lindquist E."/>
            <person name="Wang M."/>
            <person name="Pitluck S."/>
            <person name="Vogel J.P."/>
            <person name="Garvin D.F."/>
            <person name="Mockler T.C."/>
            <person name="Schmutz J."/>
            <person name="Rokhsar D."/>
            <person name="Bevan M.W."/>
        </authorList>
    </citation>
    <scope>NUCLEOTIDE SEQUENCE</scope>
    <source>
        <strain evidence="3">Bd21</strain>
    </source>
</reference>
<feature type="coiled-coil region" evidence="1">
    <location>
        <begin position="90"/>
        <end position="117"/>
    </location>
</feature>
<name>A0A2K2DHQ8_BRADI</name>
<dbReference type="Proteomes" id="UP000008810">
    <property type="component" value="Chromosome 1"/>
</dbReference>
<dbReference type="ExpressionAtlas" id="A0A2K2DHQ8">
    <property type="expression patterns" value="baseline"/>
</dbReference>
<dbReference type="PANTHER" id="PTHR35305:SF2">
    <property type="entry name" value="FAD-BINDING PROTEIN"/>
    <property type="match status" value="1"/>
</dbReference>
<reference evidence="4" key="3">
    <citation type="submission" date="2018-08" db="UniProtKB">
        <authorList>
            <consortium name="EnsemblPlants"/>
        </authorList>
    </citation>
    <scope>IDENTIFICATION</scope>
    <source>
        <strain evidence="4">cv. Bd21</strain>
    </source>
</reference>
<gene>
    <name evidence="3" type="ORF">BRADI_1g02130v3</name>
</gene>
<dbReference type="EMBL" id="CM000880">
    <property type="protein sequence ID" value="PNT73822.1"/>
    <property type="molecule type" value="Genomic_DNA"/>
</dbReference>
<keyword evidence="1" id="KW-0175">Coiled coil</keyword>
<feature type="domain" description="DUF7795" evidence="2">
    <location>
        <begin position="12"/>
        <end position="126"/>
    </location>
</feature>
<dbReference type="AlphaFoldDB" id="A0A2K2DHQ8"/>
<accession>A0A2K2DHQ8</accession>
<dbReference type="STRING" id="15368.A0A2K2DHQ8"/>
<evidence type="ECO:0000256" key="1">
    <source>
        <dbReference type="SAM" id="Coils"/>
    </source>
</evidence>
<evidence type="ECO:0000259" key="2">
    <source>
        <dbReference type="Pfam" id="PF25071"/>
    </source>
</evidence>
<dbReference type="OrthoDB" id="744228at2759"/>
<proteinExistence type="predicted"/>
<keyword evidence="5" id="KW-1185">Reference proteome</keyword>
<organism evidence="3">
    <name type="scientific">Brachypodium distachyon</name>
    <name type="common">Purple false brome</name>
    <name type="synonym">Trachynia distachya</name>
    <dbReference type="NCBI Taxonomy" id="15368"/>
    <lineage>
        <taxon>Eukaryota</taxon>
        <taxon>Viridiplantae</taxon>
        <taxon>Streptophyta</taxon>
        <taxon>Embryophyta</taxon>
        <taxon>Tracheophyta</taxon>
        <taxon>Spermatophyta</taxon>
        <taxon>Magnoliopsida</taxon>
        <taxon>Liliopsida</taxon>
        <taxon>Poales</taxon>
        <taxon>Poaceae</taxon>
        <taxon>BOP clade</taxon>
        <taxon>Pooideae</taxon>
        <taxon>Stipodae</taxon>
        <taxon>Brachypodieae</taxon>
        <taxon>Brachypodium</taxon>
    </lineage>
</organism>
<dbReference type="Gramene" id="PNT73822">
    <property type="protein sequence ID" value="PNT73822"/>
    <property type="gene ID" value="BRADI_1g02130v3"/>
</dbReference>
<dbReference type="PANTHER" id="PTHR35305">
    <property type="entry name" value="FAD-BINDING PROTEIN"/>
    <property type="match status" value="1"/>
</dbReference>
<dbReference type="Pfam" id="PF25071">
    <property type="entry name" value="DUF7795"/>
    <property type="match status" value="1"/>
</dbReference>
<evidence type="ECO:0000313" key="3">
    <source>
        <dbReference type="EMBL" id="PNT73822.1"/>
    </source>
</evidence>